<evidence type="ECO:0000313" key="5">
    <source>
        <dbReference type="Proteomes" id="UP000188268"/>
    </source>
</evidence>
<name>A0A1R3HC61_COCAP</name>
<evidence type="ECO:0000256" key="3">
    <source>
        <dbReference type="ARBA" id="ARBA00022833"/>
    </source>
</evidence>
<dbReference type="Gene3D" id="3.30.40.10">
    <property type="entry name" value="Zinc/RING finger domain, C3HC4 (zinc finger)"/>
    <property type="match status" value="1"/>
</dbReference>
<keyword evidence="3" id="KW-0862">Zinc</keyword>
<dbReference type="Proteomes" id="UP000188268">
    <property type="component" value="Unassembled WGS sequence"/>
</dbReference>
<evidence type="ECO:0000313" key="4">
    <source>
        <dbReference type="EMBL" id="OMO67958.1"/>
    </source>
</evidence>
<evidence type="ECO:0000256" key="2">
    <source>
        <dbReference type="ARBA" id="ARBA00022771"/>
    </source>
</evidence>
<keyword evidence="5" id="KW-1185">Reference proteome</keyword>
<organism evidence="4 5">
    <name type="scientific">Corchorus capsularis</name>
    <name type="common">Jute</name>
    <dbReference type="NCBI Taxonomy" id="210143"/>
    <lineage>
        <taxon>Eukaryota</taxon>
        <taxon>Viridiplantae</taxon>
        <taxon>Streptophyta</taxon>
        <taxon>Embryophyta</taxon>
        <taxon>Tracheophyta</taxon>
        <taxon>Spermatophyta</taxon>
        <taxon>Magnoliopsida</taxon>
        <taxon>eudicotyledons</taxon>
        <taxon>Gunneridae</taxon>
        <taxon>Pentapetalae</taxon>
        <taxon>rosids</taxon>
        <taxon>malvids</taxon>
        <taxon>Malvales</taxon>
        <taxon>Malvaceae</taxon>
        <taxon>Grewioideae</taxon>
        <taxon>Apeibeae</taxon>
        <taxon>Corchorus</taxon>
    </lineage>
</organism>
<comment type="caution">
    <text evidence="4">The sequence shown here is derived from an EMBL/GenBank/DDBJ whole genome shotgun (WGS) entry which is preliminary data.</text>
</comment>
<reference evidence="4 5" key="1">
    <citation type="submission" date="2013-09" db="EMBL/GenBank/DDBJ databases">
        <title>Corchorus capsularis genome sequencing.</title>
        <authorList>
            <person name="Alam M."/>
            <person name="Haque M.S."/>
            <person name="Islam M.S."/>
            <person name="Emdad E.M."/>
            <person name="Islam M.M."/>
            <person name="Ahmed B."/>
            <person name="Halim A."/>
            <person name="Hossen Q.M.M."/>
            <person name="Hossain M.Z."/>
            <person name="Ahmed R."/>
            <person name="Khan M.M."/>
            <person name="Islam R."/>
            <person name="Rashid M.M."/>
            <person name="Khan S.A."/>
            <person name="Rahman M.S."/>
            <person name="Alam M."/>
        </authorList>
    </citation>
    <scope>NUCLEOTIDE SEQUENCE [LARGE SCALE GENOMIC DNA]</scope>
    <source>
        <strain evidence="5">cv. CVL-1</strain>
        <tissue evidence="4">Whole seedling</tissue>
    </source>
</reference>
<dbReference type="OrthoDB" id="365379at2759"/>
<dbReference type="PANTHER" id="PTHR47177:SF4">
    <property type="entry name" value="OS06G0283200 PROTEIN"/>
    <property type="match status" value="1"/>
</dbReference>
<gene>
    <name evidence="4" type="ORF">CCACVL1_20175</name>
</gene>
<proteinExistence type="predicted"/>
<dbReference type="GO" id="GO:0008270">
    <property type="term" value="F:zinc ion binding"/>
    <property type="evidence" value="ECO:0007669"/>
    <property type="project" value="UniProtKB-KW"/>
</dbReference>
<dbReference type="STRING" id="210143.A0A1R3HC61"/>
<dbReference type="InterPro" id="IPR013083">
    <property type="entry name" value="Znf_RING/FYVE/PHD"/>
</dbReference>
<evidence type="ECO:0000256" key="1">
    <source>
        <dbReference type="ARBA" id="ARBA00022723"/>
    </source>
</evidence>
<dbReference type="SUPFAM" id="SSF57850">
    <property type="entry name" value="RING/U-box"/>
    <property type="match status" value="1"/>
</dbReference>
<dbReference type="Gramene" id="OMO67958">
    <property type="protein sequence ID" value="OMO67958"/>
    <property type="gene ID" value="CCACVL1_20175"/>
</dbReference>
<dbReference type="AlphaFoldDB" id="A0A1R3HC61"/>
<dbReference type="EMBL" id="AWWV01012321">
    <property type="protein sequence ID" value="OMO67958.1"/>
    <property type="molecule type" value="Genomic_DNA"/>
</dbReference>
<sequence>MAGDFSNKTLQIPTLKFEPVILDDRRQRRSIDGRDSDYFRCGLCFSDRGKPALRGTIDCCNHTFCFVCIVRWVFLPSLQAPLHHNLWTVEEHRLCLQTPL</sequence>
<dbReference type="InterPro" id="IPR017907">
    <property type="entry name" value="Znf_RING_CS"/>
</dbReference>
<keyword evidence="2" id="KW-0863">Zinc-finger</keyword>
<accession>A0A1R3HC61</accession>
<protein>
    <submittedName>
        <fullName evidence="4">Zinc finger, RING/FYVE/PHD-type</fullName>
    </submittedName>
</protein>
<dbReference type="PANTHER" id="PTHR47177">
    <property type="entry name" value="F18C1.6 PROTEIN"/>
    <property type="match status" value="1"/>
</dbReference>
<keyword evidence="1" id="KW-0479">Metal-binding</keyword>
<dbReference type="PROSITE" id="PS00518">
    <property type="entry name" value="ZF_RING_1"/>
    <property type="match status" value="1"/>
</dbReference>